<dbReference type="EMBL" id="GBXM01059730">
    <property type="protein sequence ID" value="JAH48847.1"/>
    <property type="molecule type" value="Transcribed_RNA"/>
</dbReference>
<name>A0A0E9T629_ANGAN</name>
<protein>
    <submittedName>
        <fullName evidence="1">Uncharacterized protein</fullName>
    </submittedName>
</protein>
<reference evidence="1" key="2">
    <citation type="journal article" date="2015" name="Fish Shellfish Immunol.">
        <title>Early steps in the European eel (Anguilla anguilla)-Vibrio vulnificus interaction in the gills: Role of the RtxA13 toxin.</title>
        <authorList>
            <person name="Callol A."/>
            <person name="Pajuelo D."/>
            <person name="Ebbesson L."/>
            <person name="Teles M."/>
            <person name="MacKenzie S."/>
            <person name="Amaro C."/>
        </authorList>
    </citation>
    <scope>NUCLEOTIDE SEQUENCE</scope>
</reference>
<accession>A0A0E9T629</accession>
<dbReference type="AlphaFoldDB" id="A0A0E9T629"/>
<evidence type="ECO:0000313" key="1">
    <source>
        <dbReference type="EMBL" id="JAH48847.1"/>
    </source>
</evidence>
<proteinExistence type="predicted"/>
<organism evidence="1">
    <name type="scientific">Anguilla anguilla</name>
    <name type="common">European freshwater eel</name>
    <name type="synonym">Muraena anguilla</name>
    <dbReference type="NCBI Taxonomy" id="7936"/>
    <lineage>
        <taxon>Eukaryota</taxon>
        <taxon>Metazoa</taxon>
        <taxon>Chordata</taxon>
        <taxon>Craniata</taxon>
        <taxon>Vertebrata</taxon>
        <taxon>Euteleostomi</taxon>
        <taxon>Actinopterygii</taxon>
        <taxon>Neopterygii</taxon>
        <taxon>Teleostei</taxon>
        <taxon>Anguilliformes</taxon>
        <taxon>Anguillidae</taxon>
        <taxon>Anguilla</taxon>
    </lineage>
</organism>
<sequence>MEERAGYALAQSKRIFCEGMFRYYQTQLEMRLRQMRVNKYYGTVTGYK</sequence>
<reference evidence="1" key="1">
    <citation type="submission" date="2014-11" db="EMBL/GenBank/DDBJ databases">
        <authorList>
            <person name="Amaro Gonzalez C."/>
        </authorList>
    </citation>
    <scope>NUCLEOTIDE SEQUENCE</scope>
</reference>